<accession>A0A4Y0BIA0</accession>
<dbReference type="VEuPathDB" id="VectorBase:AFUN018664"/>
<proteinExistence type="predicted"/>
<evidence type="ECO:0000313" key="1">
    <source>
        <dbReference type="EnsemblMetazoa" id="AFUN018664-PA"/>
    </source>
</evidence>
<protein>
    <submittedName>
        <fullName evidence="1">Uncharacterized protein</fullName>
    </submittedName>
</protein>
<reference evidence="1" key="1">
    <citation type="submission" date="2020-05" db="UniProtKB">
        <authorList>
            <consortium name="EnsemblMetazoa"/>
        </authorList>
    </citation>
    <scope>IDENTIFICATION</scope>
    <source>
        <strain evidence="1">FUMOZ</strain>
    </source>
</reference>
<organism evidence="1">
    <name type="scientific">Anopheles funestus</name>
    <name type="common">African malaria mosquito</name>
    <dbReference type="NCBI Taxonomy" id="62324"/>
    <lineage>
        <taxon>Eukaryota</taxon>
        <taxon>Metazoa</taxon>
        <taxon>Ecdysozoa</taxon>
        <taxon>Arthropoda</taxon>
        <taxon>Hexapoda</taxon>
        <taxon>Insecta</taxon>
        <taxon>Pterygota</taxon>
        <taxon>Neoptera</taxon>
        <taxon>Endopterygota</taxon>
        <taxon>Diptera</taxon>
        <taxon>Nematocera</taxon>
        <taxon>Culicoidea</taxon>
        <taxon>Culicidae</taxon>
        <taxon>Anophelinae</taxon>
        <taxon>Anopheles</taxon>
    </lineage>
</organism>
<dbReference type="EnsemblMetazoa" id="AFUN018664-RA">
    <property type="protein sequence ID" value="AFUN018664-PA"/>
    <property type="gene ID" value="AFUN018664"/>
</dbReference>
<sequence>MLTYGYFDGFFVCTMATAVRVPELDWFGCSLPTSNTTSNPLSDSALCSRFTQLSICFASAGLSVAGCSSSSGRRTYARLKSYCKQSFAAVSIVATGDDVLHNDSHCCEAAACLPCARIVSPK</sequence>
<dbReference type="AlphaFoldDB" id="A0A4Y0BIA0"/>
<name>A0A4Y0BIA0_ANOFN</name>